<keyword evidence="3" id="KW-0858">Xylan degradation</keyword>
<evidence type="ECO:0000313" key="9">
    <source>
        <dbReference type="EMBL" id="GMH65317.1"/>
    </source>
</evidence>
<dbReference type="SUPFAM" id="SSF53474">
    <property type="entry name" value="alpha/beta-Hydrolases"/>
    <property type="match status" value="1"/>
</dbReference>
<dbReference type="Gene3D" id="3.40.50.1820">
    <property type="entry name" value="alpha/beta hydrolase"/>
    <property type="match status" value="1"/>
</dbReference>
<comment type="subcellular location">
    <subcellularLocation>
        <location evidence="1">Secreted</location>
    </subcellularLocation>
</comment>
<sequence>MLSSFGCLLLLAVSLAGAAAQQCDDYASSPSGTFNVTLGNGRVFQLFTPWQEFACLEGYCTGPPQEPRPLVIDWHGCNAHVPVAAYQEQVSRIEQAASDFGWYAITPVGSKEGLIAEYGWNTMGIKCGKLGVDDFKFADDIIEWASKNLCVDLDRVYSTGFSTGAFHSYSLACRKPSTFAGVAPIAGSLGRIHYSECESGDPVSVLSFHSMDDKTVPYEGNLEWESQESVTKMWEKRNGCVGNETSTLTFQSKTTTCIRKECPGAAVEDCTLTGLDHCWVGGRSGGFQTPGSCVKQDGDIDATTHMFETWEREAARKKGEGR</sequence>
<evidence type="ECO:0000256" key="1">
    <source>
        <dbReference type="ARBA" id="ARBA00004613"/>
    </source>
</evidence>
<keyword evidence="4 8" id="KW-0732">Signal</keyword>
<evidence type="ECO:0000256" key="5">
    <source>
        <dbReference type="ARBA" id="ARBA00022801"/>
    </source>
</evidence>
<protein>
    <recommendedName>
        <fullName evidence="11">Feruloyl esterase</fullName>
    </recommendedName>
</protein>
<evidence type="ECO:0000256" key="8">
    <source>
        <dbReference type="SAM" id="SignalP"/>
    </source>
</evidence>
<name>A0A9W7A9D3_9STRA</name>
<evidence type="ECO:0008006" key="11">
    <source>
        <dbReference type="Google" id="ProtNLM"/>
    </source>
</evidence>
<reference evidence="9" key="1">
    <citation type="submission" date="2022-07" db="EMBL/GenBank/DDBJ databases">
        <title>Genome analysis of Parmales, a sister group of diatoms, reveals the evolutionary specialization of diatoms from phago-mixotrophs to photoautotrophs.</title>
        <authorList>
            <person name="Ban H."/>
            <person name="Sato S."/>
            <person name="Yoshikawa S."/>
            <person name="Kazumasa Y."/>
            <person name="Nakamura Y."/>
            <person name="Ichinomiya M."/>
            <person name="Saitoh K."/>
            <person name="Sato N."/>
            <person name="Blanc-Mathieu R."/>
            <person name="Endo H."/>
            <person name="Kuwata A."/>
            <person name="Ogata H."/>
        </authorList>
    </citation>
    <scope>NUCLEOTIDE SEQUENCE</scope>
</reference>
<feature type="signal peptide" evidence="8">
    <location>
        <begin position="1"/>
        <end position="20"/>
    </location>
</feature>
<dbReference type="GO" id="GO:0005576">
    <property type="term" value="C:extracellular region"/>
    <property type="evidence" value="ECO:0007669"/>
    <property type="project" value="UniProtKB-SubCell"/>
</dbReference>
<keyword evidence="2" id="KW-0964">Secreted</keyword>
<evidence type="ECO:0000256" key="7">
    <source>
        <dbReference type="ARBA" id="ARBA00023326"/>
    </source>
</evidence>
<dbReference type="AlphaFoldDB" id="A0A9W7A9D3"/>
<dbReference type="PANTHER" id="PTHR38050">
    <property type="match status" value="1"/>
</dbReference>
<feature type="chain" id="PRO_5040739741" description="Feruloyl esterase" evidence="8">
    <location>
        <begin position="21"/>
        <end position="322"/>
    </location>
</feature>
<keyword evidence="7" id="KW-0624">Polysaccharide degradation</keyword>
<keyword evidence="6" id="KW-0119">Carbohydrate metabolism</keyword>
<dbReference type="InterPro" id="IPR010126">
    <property type="entry name" value="Esterase_phb"/>
</dbReference>
<dbReference type="GO" id="GO:0045493">
    <property type="term" value="P:xylan catabolic process"/>
    <property type="evidence" value="ECO:0007669"/>
    <property type="project" value="UniProtKB-KW"/>
</dbReference>
<dbReference type="EMBL" id="BRXZ01001206">
    <property type="protein sequence ID" value="GMH65317.1"/>
    <property type="molecule type" value="Genomic_DNA"/>
</dbReference>
<gene>
    <name evidence="9" type="ORF">TrRE_jg9219</name>
</gene>
<dbReference type="PANTHER" id="PTHR38050:SF2">
    <property type="entry name" value="FERULOYL ESTERASE C-RELATED"/>
    <property type="match status" value="1"/>
</dbReference>
<dbReference type="Proteomes" id="UP001165082">
    <property type="component" value="Unassembled WGS sequence"/>
</dbReference>
<evidence type="ECO:0000256" key="4">
    <source>
        <dbReference type="ARBA" id="ARBA00022729"/>
    </source>
</evidence>
<dbReference type="InterPro" id="IPR029058">
    <property type="entry name" value="AB_hydrolase_fold"/>
</dbReference>
<dbReference type="OrthoDB" id="424610at2759"/>
<dbReference type="GO" id="GO:0030600">
    <property type="term" value="F:feruloyl esterase activity"/>
    <property type="evidence" value="ECO:0007669"/>
    <property type="project" value="InterPro"/>
</dbReference>
<evidence type="ECO:0000256" key="6">
    <source>
        <dbReference type="ARBA" id="ARBA00023277"/>
    </source>
</evidence>
<evidence type="ECO:0000256" key="2">
    <source>
        <dbReference type="ARBA" id="ARBA00022525"/>
    </source>
</evidence>
<evidence type="ECO:0000313" key="10">
    <source>
        <dbReference type="Proteomes" id="UP001165082"/>
    </source>
</evidence>
<organism evidence="9 10">
    <name type="scientific">Triparma retinervis</name>
    <dbReference type="NCBI Taxonomy" id="2557542"/>
    <lineage>
        <taxon>Eukaryota</taxon>
        <taxon>Sar</taxon>
        <taxon>Stramenopiles</taxon>
        <taxon>Ochrophyta</taxon>
        <taxon>Bolidophyceae</taxon>
        <taxon>Parmales</taxon>
        <taxon>Triparmaceae</taxon>
        <taxon>Triparma</taxon>
    </lineage>
</organism>
<dbReference type="Pfam" id="PF10503">
    <property type="entry name" value="Esterase_PHB"/>
    <property type="match status" value="1"/>
</dbReference>
<accession>A0A9W7A9D3</accession>
<dbReference type="InterPro" id="IPR043595">
    <property type="entry name" value="FaeB/C/D"/>
</dbReference>
<proteinExistence type="predicted"/>
<keyword evidence="5" id="KW-0378">Hydrolase</keyword>
<evidence type="ECO:0000256" key="3">
    <source>
        <dbReference type="ARBA" id="ARBA00022651"/>
    </source>
</evidence>
<keyword evidence="10" id="KW-1185">Reference proteome</keyword>
<comment type="caution">
    <text evidence="9">The sequence shown here is derived from an EMBL/GenBank/DDBJ whole genome shotgun (WGS) entry which is preliminary data.</text>
</comment>